<dbReference type="RefSeq" id="WP_090868834.1">
    <property type="nucleotide sequence ID" value="NZ_FOHE01000006.1"/>
</dbReference>
<evidence type="ECO:0008006" key="3">
    <source>
        <dbReference type="Google" id="ProtNLM"/>
    </source>
</evidence>
<accession>A0A1I0CDZ4</accession>
<dbReference type="PANTHER" id="PTHR34817">
    <property type="entry name" value="NUCLEOTIDYLTRANSFERASE"/>
    <property type="match status" value="1"/>
</dbReference>
<dbReference type="Proteomes" id="UP000198618">
    <property type="component" value="Unassembled WGS sequence"/>
</dbReference>
<reference evidence="1 2" key="1">
    <citation type="submission" date="2016-10" db="EMBL/GenBank/DDBJ databases">
        <authorList>
            <person name="de Groot N.N."/>
        </authorList>
    </citation>
    <scope>NUCLEOTIDE SEQUENCE [LARGE SCALE GENOMIC DNA]</scope>
    <source>
        <strain evidence="1 2">IBRC-M 10780</strain>
    </source>
</reference>
<evidence type="ECO:0000313" key="2">
    <source>
        <dbReference type="Proteomes" id="UP000198618"/>
    </source>
</evidence>
<protein>
    <recommendedName>
        <fullName evidence="3">Nucleotidyltransferase</fullName>
    </recommendedName>
</protein>
<name>A0A1I0CDZ4_9BACI</name>
<dbReference type="STRING" id="930131.SAMN05216389_106152"/>
<organism evidence="1 2">
    <name type="scientific">Oceanobacillus limi</name>
    <dbReference type="NCBI Taxonomy" id="930131"/>
    <lineage>
        <taxon>Bacteria</taxon>
        <taxon>Bacillati</taxon>
        <taxon>Bacillota</taxon>
        <taxon>Bacilli</taxon>
        <taxon>Bacillales</taxon>
        <taxon>Bacillaceae</taxon>
        <taxon>Oceanobacillus</taxon>
    </lineage>
</organism>
<dbReference type="InterPro" id="IPR018775">
    <property type="entry name" value="RlaP"/>
</dbReference>
<dbReference type="Pfam" id="PF10127">
    <property type="entry name" value="RlaP"/>
    <property type="match status" value="1"/>
</dbReference>
<evidence type="ECO:0000313" key="1">
    <source>
        <dbReference type="EMBL" id="SET17140.1"/>
    </source>
</evidence>
<dbReference type="OrthoDB" id="9796845at2"/>
<dbReference type="AlphaFoldDB" id="A0A1I0CDZ4"/>
<sequence>MKEKILHILNNMEKVNGIKILYACESGSRNWGGASNESDYDVRFIYVHPPSYYLSIDPIGIGHKRDVIEQIVSEHRIDLAGWELTKTLRLFRKSNPSLLEWLHSGIVYYQNNDVINKIHELLPPYFRPRACLLHYVNMAKGNLQKSQMESGFVKGYLNVLRPILMARWIKTNHSFPPTNYSELIHQIVPEGTAKDEIESMLKTKLAGYQTLDRNEMEHFHQYIQQELQQINAYIKTLPKKPFSNSDQLDKLFRSTLEQVFK</sequence>
<keyword evidence="2" id="KW-1185">Reference proteome</keyword>
<gene>
    <name evidence="1" type="ORF">SAMN05216389_106152</name>
</gene>
<dbReference type="PANTHER" id="PTHR34817:SF2">
    <property type="entry name" value="NUCLEOTIDYLTRANSFERASE"/>
    <property type="match status" value="1"/>
</dbReference>
<proteinExistence type="predicted"/>
<dbReference type="EMBL" id="FOHE01000006">
    <property type="protein sequence ID" value="SET17140.1"/>
    <property type="molecule type" value="Genomic_DNA"/>
</dbReference>